<protein>
    <recommendedName>
        <fullName evidence="7">Radical SAM core domain-containing protein</fullName>
    </recommendedName>
</protein>
<reference evidence="5 6" key="1">
    <citation type="journal article" date="2016" name="Nat. Commun.">
        <title>Thousands of microbial genomes shed light on interconnected biogeochemical processes in an aquifer system.</title>
        <authorList>
            <person name="Anantharaman K."/>
            <person name="Brown C.T."/>
            <person name="Hug L.A."/>
            <person name="Sharon I."/>
            <person name="Castelle C.J."/>
            <person name="Probst A.J."/>
            <person name="Thomas B.C."/>
            <person name="Singh A."/>
            <person name="Wilkins M.J."/>
            <person name="Karaoz U."/>
            <person name="Brodie E.L."/>
            <person name="Williams K.H."/>
            <person name="Hubbard S.S."/>
            <person name="Banfield J.F."/>
        </authorList>
    </citation>
    <scope>NUCLEOTIDE SEQUENCE [LARGE SCALE GENOMIC DNA]</scope>
</reference>
<keyword evidence="1" id="KW-0949">S-adenosyl-L-methionine</keyword>
<evidence type="ECO:0008006" key="7">
    <source>
        <dbReference type="Google" id="ProtNLM"/>
    </source>
</evidence>
<dbReference type="InterPro" id="IPR013785">
    <property type="entry name" value="Aldolase_TIM"/>
</dbReference>
<dbReference type="Gene3D" id="3.20.20.70">
    <property type="entry name" value="Aldolase class I"/>
    <property type="match status" value="1"/>
</dbReference>
<dbReference type="EMBL" id="MGHV01000001">
    <property type="protein sequence ID" value="OGM79615.1"/>
    <property type="molecule type" value="Genomic_DNA"/>
</dbReference>
<evidence type="ECO:0000256" key="4">
    <source>
        <dbReference type="ARBA" id="ARBA00023014"/>
    </source>
</evidence>
<name>A0A1F8CVN7_9BACT</name>
<keyword evidence="2" id="KW-0479">Metal-binding</keyword>
<comment type="caution">
    <text evidence="5">The sequence shown here is derived from an EMBL/GenBank/DDBJ whole genome shotgun (WGS) entry which is preliminary data.</text>
</comment>
<evidence type="ECO:0000256" key="2">
    <source>
        <dbReference type="ARBA" id="ARBA00022723"/>
    </source>
</evidence>
<dbReference type="Proteomes" id="UP000178430">
    <property type="component" value="Unassembled WGS sequence"/>
</dbReference>
<evidence type="ECO:0000256" key="3">
    <source>
        <dbReference type="ARBA" id="ARBA00023004"/>
    </source>
</evidence>
<proteinExistence type="predicted"/>
<evidence type="ECO:0000313" key="6">
    <source>
        <dbReference type="Proteomes" id="UP000178430"/>
    </source>
</evidence>
<dbReference type="InterPro" id="IPR058240">
    <property type="entry name" value="rSAM_sf"/>
</dbReference>
<keyword evidence="4" id="KW-0411">Iron-sulfur</keyword>
<dbReference type="SFLD" id="SFLDS00029">
    <property type="entry name" value="Radical_SAM"/>
    <property type="match status" value="1"/>
</dbReference>
<evidence type="ECO:0000256" key="1">
    <source>
        <dbReference type="ARBA" id="ARBA00022691"/>
    </source>
</evidence>
<gene>
    <name evidence="5" type="ORF">A2197_01255</name>
</gene>
<dbReference type="GO" id="GO:0046872">
    <property type="term" value="F:metal ion binding"/>
    <property type="evidence" value="ECO:0007669"/>
    <property type="project" value="UniProtKB-KW"/>
</dbReference>
<dbReference type="SUPFAM" id="SSF102114">
    <property type="entry name" value="Radical SAM enzymes"/>
    <property type="match status" value="1"/>
</dbReference>
<dbReference type="GO" id="GO:0051536">
    <property type="term" value="F:iron-sulfur cluster binding"/>
    <property type="evidence" value="ECO:0007669"/>
    <property type="project" value="UniProtKB-KW"/>
</dbReference>
<organism evidence="5 6">
    <name type="scientific">Candidatus Woesebacteria bacterium RIFOXYA1_FULL_48_16</name>
    <dbReference type="NCBI Taxonomy" id="1802535"/>
    <lineage>
        <taxon>Bacteria</taxon>
        <taxon>Candidatus Woeseibacteriota</taxon>
    </lineage>
</organism>
<accession>A0A1F8CVN7</accession>
<evidence type="ECO:0000313" key="5">
    <source>
        <dbReference type="EMBL" id="OGM79615.1"/>
    </source>
</evidence>
<dbReference type="GO" id="GO:0003824">
    <property type="term" value="F:catalytic activity"/>
    <property type="evidence" value="ECO:0007669"/>
    <property type="project" value="InterPro"/>
</dbReference>
<sequence>MRLPIEMSCIQIIVNNVCEHDCCHCSQLIGHQSNKYQMTLDYFERALVSLQGHGAHIGLFGGNPLLHPQFPELCELLRKYQPVKARRELWCSGARYDKYKAIIDETFYPELVAYNAHEDEQDCWHQPVLIAPDEVFEDKALMWRVIENCWVNKRWSAAVTPLGAFFCEIASAIAWLLKESIGEPVIKDWWKQGKGFWRRQRETICPLCSACLPMPMVANDKQNYDDISAGNLDRIVGSSPKCKRGAYRIINTDNLRDYYKGHTFEPETDFEKRGWFKDFPFWAPNRYREVVKHAPETETK</sequence>
<keyword evidence="3" id="KW-0408">Iron</keyword>
<dbReference type="InterPro" id="IPR007197">
    <property type="entry name" value="rSAM"/>
</dbReference>
<dbReference type="AlphaFoldDB" id="A0A1F8CVN7"/>